<evidence type="ECO:0000256" key="1">
    <source>
        <dbReference type="SAM" id="Phobius"/>
    </source>
</evidence>
<dbReference type="STRING" id="310780.SAMN05216267_101070"/>
<dbReference type="Proteomes" id="UP000181951">
    <property type="component" value="Unassembled WGS sequence"/>
</dbReference>
<name>A0A1H8JE99_9ACTN</name>
<sequence length="149" mass="15380">MPDPIPGAPVRVDPRGPRFAAALTTLVLFLVLATGSGVLLAAQAVVFALGAFLGLRRSPYAWVYRRLVRPRLGPPGELEDERPPRFAQGVGLAFAVAGAAGYLSGATWLGIGATAAALAAAFLNAAFGYCLGCEAYLLAVRGRARLGEG</sequence>
<feature type="transmembrane region" description="Helical" evidence="1">
    <location>
        <begin position="117"/>
        <end position="139"/>
    </location>
</feature>
<protein>
    <recommendedName>
        <fullName evidence="2">DUF4395 domain-containing protein</fullName>
    </recommendedName>
</protein>
<keyword evidence="4" id="KW-1185">Reference proteome</keyword>
<evidence type="ECO:0000259" key="2">
    <source>
        <dbReference type="Pfam" id="PF14340"/>
    </source>
</evidence>
<dbReference type="InterPro" id="IPR025508">
    <property type="entry name" value="DUF4395"/>
</dbReference>
<evidence type="ECO:0000313" key="3">
    <source>
        <dbReference type="EMBL" id="SEN79042.1"/>
    </source>
</evidence>
<keyword evidence="1" id="KW-1133">Transmembrane helix</keyword>
<dbReference type="EMBL" id="FODD01000010">
    <property type="protein sequence ID" value="SEN79042.1"/>
    <property type="molecule type" value="Genomic_DNA"/>
</dbReference>
<accession>A0A1H8JE99</accession>
<keyword evidence="1" id="KW-0812">Transmembrane</keyword>
<reference evidence="3 4" key="1">
    <citation type="submission" date="2016-10" db="EMBL/GenBank/DDBJ databases">
        <authorList>
            <person name="de Groot N.N."/>
        </authorList>
    </citation>
    <scope>NUCLEOTIDE SEQUENCE [LARGE SCALE GENOMIC DNA]</scope>
    <source>
        <strain evidence="3 4">CGMCC 4.2026</strain>
    </source>
</reference>
<dbReference type="AlphaFoldDB" id="A0A1H8JE99"/>
<proteinExistence type="predicted"/>
<keyword evidence="1" id="KW-0472">Membrane</keyword>
<feature type="transmembrane region" description="Helical" evidence="1">
    <location>
        <begin position="90"/>
        <end position="111"/>
    </location>
</feature>
<feature type="domain" description="DUF4395" evidence="2">
    <location>
        <begin position="12"/>
        <end position="141"/>
    </location>
</feature>
<gene>
    <name evidence="3" type="ORF">SAMN05216267_101070</name>
</gene>
<feature type="transmembrane region" description="Helical" evidence="1">
    <location>
        <begin position="20"/>
        <end position="53"/>
    </location>
</feature>
<dbReference type="Pfam" id="PF14340">
    <property type="entry name" value="DUF4395"/>
    <property type="match status" value="1"/>
</dbReference>
<evidence type="ECO:0000313" key="4">
    <source>
        <dbReference type="Proteomes" id="UP000181951"/>
    </source>
</evidence>
<organism evidence="3 4">
    <name type="scientific">Actinacidiphila rubida</name>
    <dbReference type="NCBI Taxonomy" id="310780"/>
    <lineage>
        <taxon>Bacteria</taxon>
        <taxon>Bacillati</taxon>
        <taxon>Actinomycetota</taxon>
        <taxon>Actinomycetes</taxon>
        <taxon>Kitasatosporales</taxon>
        <taxon>Streptomycetaceae</taxon>
        <taxon>Actinacidiphila</taxon>
    </lineage>
</organism>